<dbReference type="InterPro" id="IPR006091">
    <property type="entry name" value="Acyl-CoA_Oxase/DH_mid-dom"/>
</dbReference>
<keyword evidence="5 6" id="KW-0560">Oxidoreductase</keyword>
<keyword evidence="4 6" id="KW-0274">FAD</keyword>
<evidence type="ECO:0000259" key="10">
    <source>
        <dbReference type="Pfam" id="PF21263"/>
    </source>
</evidence>
<accession>A0A7W9SXA7</accession>
<proteinExistence type="inferred from homology"/>
<organism evidence="11 12">
    <name type="scientific">Armatimonas rosea</name>
    <dbReference type="NCBI Taxonomy" id="685828"/>
    <lineage>
        <taxon>Bacteria</taxon>
        <taxon>Bacillati</taxon>
        <taxon>Armatimonadota</taxon>
        <taxon>Armatimonadia</taxon>
        <taxon>Armatimonadales</taxon>
        <taxon>Armatimonadaceae</taxon>
        <taxon>Armatimonas</taxon>
    </lineage>
</organism>
<dbReference type="Gene3D" id="1.10.540.10">
    <property type="entry name" value="Acyl-CoA dehydrogenase/oxidase, N-terminal domain"/>
    <property type="match status" value="1"/>
</dbReference>
<dbReference type="Gene3D" id="1.20.140.10">
    <property type="entry name" value="Butyryl-CoA Dehydrogenase, subunit A, domain 3"/>
    <property type="match status" value="2"/>
</dbReference>
<dbReference type="FunFam" id="1.10.540.10:FF:000001">
    <property type="entry name" value="Very long-chain-specific acyl-CoA dehydrogenase, mitochondrial"/>
    <property type="match status" value="1"/>
</dbReference>
<keyword evidence="12" id="KW-1185">Reference proteome</keyword>
<dbReference type="FunFam" id="2.40.110.10:FF:000001">
    <property type="entry name" value="Acyl-CoA dehydrogenase, mitochondrial"/>
    <property type="match status" value="1"/>
</dbReference>
<dbReference type="SUPFAM" id="SSF56645">
    <property type="entry name" value="Acyl-CoA dehydrogenase NM domain-like"/>
    <property type="match status" value="1"/>
</dbReference>
<dbReference type="InterPro" id="IPR037069">
    <property type="entry name" value="AcylCoA_DH/ox_N_sf"/>
</dbReference>
<dbReference type="InterPro" id="IPR036250">
    <property type="entry name" value="AcylCo_DH-like_C"/>
</dbReference>
<dbReference type="Pfam" id="PF00441">
    <property type="entry name" value="Acyl-CoA_dh_1"/>
    <property type="match status" value="1"/>
</dbReference>
<dbReference type="PROSITE" id="PS00072">
    <property type="entry name" value="ACYL_COA_DH_1"/>
    <property type="match status" value="1"/>
</dbReference>
<feature type="domain" description="Acyl-CoA dehydrogenase/oxidase C-terminal" evidence="7">
    <location>
        <begin position="244"/>
        <end position="411"/>
    </location>
</feature>
<dbReference type="PANTHER" id="PTHR43884:SF12">
    <property type="entry name" value="ISOVALERYL-COA DEHYDROGENASE, MITOCHONDRIAL-RELATED"/>
    <property type="match status" value="1"/>
</dbReference>
<name>A0A7W9SXA7_ARMRO</name>
<dbReference type="EMBL" id="JACHGW010000007">
    <property type="protein sequence ID" value="MBB6053579.1"/>
    <property type="molecule type" value="Genomic_DNA"/>
</dbReference>
<protein>
    <recommendedName>
        <fullName evidence="13">Acyl-CoA dehydrogenase</fullName>
    </recommendedName>
</protein>
<dbReference type="PANTHER" id="PTHR43884">
    <property type="entry name" value="ACYL-COA DEHYDROGENASE"/>
    <property type="match status" value="1"/>
</dbReference>
<evidence type="ECO:0000259" key="9">
    <source>
        <dbReference type="Pfam" id="PF02771"/>
    </source>
</evidence>
<sequence>MLGGEFLQRDESANAIFTPEGLSSEARLMGRTAEEFLKKAVLPHVERIEAHDIELMAELMHQAGDLGLLGAEVPVAYGGFGIDNCTGALIAEKLNWQQSFALSHEAHTVIATLPLQYFGSHALKAKYLPKLASGEWIGSFGLSEAGSGSDALGAQTRAELSPDGQHWVLNGGKMWITNTAFAQLFTVFAKVDGEKFSCFMVEAGTPGLSYGKEEHKLGMKGTSTRRLILENVQIPVENLVGEVGKGHYAAFCALNMGRFKLEAGAVGGIKETLAVCATYANQRKQFNRTLGSFGMIQAKLGSICARLFALESAVYRLAGALDSVFEGIDPTADDAPQRYHHAAEEYAIECSIVKVVGSELYSWATDEAIQIHGGYGYTEEFPVARAWRDQRLLRIGEGANEIVRPIIVNTLLRRAKQGRLDLSAQLSTCGLKRAGLQLLQLLVETFGAALAEEQEALGAVSDIISAAYCYESAALRTEKLKGTPQENARLCTALYLHESQTAALALASLVLTRCHADPATTASVLAELQPDSTTDTIALRRLLAGTVLNGERYPFG</sequence>
<evidence type="ECO:0000256" key="2">
    <source>
        <dbReference type="ARBA" id="ARBA00009347"/>
    </source>
</evidence>
<dbReference type="InterPro" id="IPR009100">
    <property type="entry name" value="AcylCoA_DH/oxidase_NM_dom_sf"/>
</dbReference>
<evidence type="ECO:0008006" key="13">
    <source>
        <dbReference type="Google" id="ProtNLM"/>
    </source>
</evidence>
<evidence type="ECO:0000259" key="8">
    <source>
        <dbReference type="Pfam" id="PF02770"/>
    </source>
</evidence>
<dbReference type="Pfam" id="PF02770">
    <property type="entry name" value="Acyl-CoA_dh_M"/>
    <property type="match status" value="1"/>
</dbReference>
<feature type="domain" description="Acyl-CoA dehydrogenase/oxidase N-terminal" evidence="9">
    <location>
        <begin position="24"/>
        <end position="135"/>
    </location>
</feature>
<dbReference type="AlphaFoldDB" id="A0A7W9SXA7"/>
<evidence type="ECO:0000313" key="12">
    <source>
        <dbReference type="Proteomes" id="UP000520814"/>
    </source>
</evidence>
<dbReference type="GO" id="GO:0003995">
    <property type="term" value="F:acyl-CoA dehydrogenase activity"/>
    <property type="evidence" value="ECO:0007669"/>
    <property type="project" value="InterPro"/>
</dbReference>
<dbReference type="InterPro" id="IPR049426">
    <property type="entry name" value="Acyl-CoA-dh-like_C"/>
</dbReference>
<dbReference type="InterPro" id="IPR006089">
    <property type="entry name" value="Acyl-CoA_DH_CS"/>
</dbReference>
<dbReference type="PROSITE" id="PS00073">
    <property type="entry name" value="ACYL_COA_DH_2"/>
    <property type="match status" value="1"/>
</dbReference>
<comment type="similarity">
    <text evidence="2 6">Belongs to the acyl-CoA dehydrogenase family.</text>
</comment>
<dbReference type="GO" id="GO:0050660">
    <property type="term" value="F:flavin adenine dinucleotide binding"/>
    <property type="evidence" value="ECO:0007669"/>
    <property type="project" value="InterPro"/>
</dbReference>
<evidence type="ECO:0000259" key="7">
    <source>
        <dbReference type="Pfam" id="PF00441"/>
    </source>
</evidence>
<dbReference type="Gene3D" id="2.40.110.10">
    <property type="entry name" value="Butyryl-CoA Dehydrogenase, subunit A, domain 2"/>
    <property type="match status" value="1"/>
</dbReference>
<comment type="caution">
    <text evidence="11">The sequence shown here is derived from an EMBL/GenBank/DDBJ whole genome shotgun (WGS) entry which is preliminary data.</text>
</comment>
<evidence type="ECO:0000256" key="3">
    <source>
        <dbReference type="ARBA" id="ARBA00022630"/>
    </source>
</evidence>
<evidence type="ECO:0000256" key="4">
    <source>
        <dbReference type="ARBA" id="ARBA00022827"/>
    </source>
</evidence>
<evidence type="ECO:0000313" key="11">
    <source>
        <dbReference type="EMBL" id="MBB6053579.1"/>
    </source>
</evidence>
<dbReference type="SUPFAM" id="SSF47203">
    <property type="entry name" value="Acyl-CoA dehydrogenase C-terminal domain-like"/>
    <property type="match status" value="1"/>
</dbReference>
<feature type="domain" description="Acyl-CoA dehydrogenase-like C-terminal" evidence="10">
    <location>
        <begin position="432"/>
        <end position="512"/>
    </location>
</feature>
<evidence type="ECO:0000256" key="6">
    <source>
        <dbReference type="RuleBase" id="RU362125"/>
    </source>
</evidence>
<dbReference type="InterPro" id="IPR009075">
    <property type="entry name" value="AcylCo_DH/oxidase_C"/>
</dbReference>
<reference evidence="11 12" key="1">
    <citation type="submission" date="2020-08" db="EMBL/GenBank/DDBJ databases">
        <title>Genomic Encyclopedia of Type Strains, Phase IV (KMG-IV): sequencing the most valuable type-strain genomes for metagenomic binning, comparative biology and taxonomic classification.</title>
        <authorList>
            <person name="Goeker M."/>
        </authorList>
    </citation>
    <scope>NUCLEOTIDE SEQUENCE [LARGE SCALE GENOMIC DNA]</scope>
    <source>
        <strain evidence="11 12">DSM 23562</strain>
    </source>
</reference>
<dbReference type="RefSeq" id="WP_184203669.1">
    <property type="nucleotide sequence ID" value="NZ_JACHGW010000007.1"/>
</dbReference>
<evidence type="ECO:0000256" key="5">
    <source>
        <dbReference type="ARBA" id="ARBA00023002"/>
    </source>
</evidence>
<dbReference type="InterPro" id="IPR013786">
    <property type="entry name" value="AcylCoA_DH/ox_N"/>
</dbReference>
<keyword evidence="3 6" id="KW-0285">Flavoprotein</keyword>
<dbReference type="Pfam" id="PF21263">
    <property type="entry name" value="Acyl-CoA-dh_C"/>
    <property type="match status" value="1"/>
</dbReference>
<feature type="domain" description="Acyl-CoA oxidase/dehydrogenase middle" evidence="8">
    <location>
        <begin position="139"/>
        <end position="232"/>
    </location>
</feature>
<evidence type="ECO:0000256" key="1">
    <source>
        <dbReference type="ARBA" id="ARBA00001974"/>
    </source>
</evidence>
<comment type="cofactor">
    <cofactor evidence="1 6">
        <name>FAD</name>
        <dbReference type="ChEBI" id="CHEBI:57692"/>
    </cofactor>
</comment>
<dbReference type="InterPro" id="IPR046373">
    <property type="entry name" value="Acyl-CoA_Oxase/DH_mid-dom_sf"/>
</dbReference>
<dbReference type="Proteomes" id="UP000520814">
    <property type="component" value="Unassembled WGS sequence"/>
</dbReference>
<gene>
    <name evidence="11" type="ORF">HNQ39_005414</name>
</gene>
<dbReference type="Pfam" id="PF02771">
    <property type="entry name" value="Acyl-CoA_dh_N"/>
    <property type="match status" value="1"/>
</dbReference>